<feature type="domain" description="Serine aminopeptidase S33" evidence="1">
    <location>
        <begin position="39"/>
        <end position="209"/>
    </location>
</feature>
<dbReference type="Gene3D" id="3.40.50.1820">
    <property type="entry name" value="alpha/beta hydrolase"/>
    <property type="match status" value="1"/>
</dbReference>
<dbReference type="PANTHER" id="PTHR43798">
    <property type="entry name" value="MONOACYLGLYCEROL LIPASE"/>
    <property type="match status" value="1"/>
</dbReference>
<comment type="caution">
    <text evidence="2">The sequence shown here is derived from an EMBL/GenBank/DDBJ whole genome shotgun (WGS) entry which is preliminary data.</text>
</comment>
<name>A0A2T7UD14_9BURK</name>
<dbReference type="AlphaFoldDB" id="A0A2T7UD14"/>
<keyword evidence="3" id="KW-1185">Reference proteome</keyword>
<proteinExistence type="predicted"/>
<dbReference type="InterPro" id="IPR050266">
    <property type="entry name" value="AB_hydrolase_sf"/>
</dbReference>
<dbReference type="InterPro" id="IPR022742">
    <property type="entry name" value="Hydrolase_4"/>
</dbReference>
<dbReference type="STRING" id="1293045.H663_13285"/>
<dbReference type="SUPFAM" id="SSF53474">
    <property type="entry name" value="alpha/beta-Hydrolases"/>
    <property type="match status" value="1"/>
</dbReference>
<dbReference type="Proteomes" id="UP000037507">
    <property type="component" value="Unassembled WGS sequence"/>
</dbReference>
<dbReference type="EMBL" id="LFYT02000012">
    <property type="protein sequence ID" value="PVE42600.1"/>
    <property type="molecule type" value="Genomic_DNA"/>
</dbReference>
<dbReference type="Pfam" id="PF12146">
    <property type="entry name" value="Hydrolase_4"/>
    <property type="match status" value="1"/>
</dbReference>
<organism evidence="2 3">
    <name type="scientific">Limnohabitans planktonicus II-D5</name>
    <dbReference type="NCBI Taxonomy" id="1293045"/>
    <lineage>
        <taxon>Bacteria</taxon>
        <taxon>Pseudomonadati</taxon>
        <taxon>Pseudomonadota</taxon>
        <taxon>Betaproteobacteria</taxon>
        <taxon>Burkholderiales</taxon>
        <taxon>Comamonadaceae</taxon>
        <taxon>Limnohabitans</taxon>
    </lineage>
</organism>
<dbReference type="InterPro" id="IPR029058">
    <property type="entry name" value="AB_hydrolase_fold"/>
</dbReference>
<evidence type="ECO:0000313" key="2">
    <source>
        <dbReference type="EMBL" id="PVE42600.1"/>
    </source>
</evidence>
<dbReference type="PANTHER" id="PTHR43798:SF33">
    <property type="entry name" value="HYDROLASE, PUTATIVE (AFU_ORTHOLOGUE AFUA_2G14860)-RELATED"/>
    <property type="match status" value="1"/>
</dbReference>
<reference evidence="2" key="1">
    <citation type="submission" date="2017-04" db="EMBL/GenBank/DDBJ databases">
        <title>Unexpected and diverse lifestyles within the genus Limnohabitans.</title>
        <authorList>
            <person name="Kasalicky V."/>
            <person name="Mehrshad M."/>
            <person name="Andrei S.-A."/>
            <person name="Salcher M."/>
            <person name="Kratochvilova H."/>
            <person name="Simek K."/>
            <person name="Ghai R."/>
        </authorList>
    </citation>
    <scope>NUCLEOTIDE SEQUENCE [LARGE SCALE GENOMIC DNA]</scope>
    <source>
        <strain evidence="2">II-D5</strain>
    </source>
</reference>
<evidence type="ECO:0000313" key="3">
    <source>
        <dbReference type="Proteomes" id="UP000037507"/>
    </source>
</evidence>
<dbReference type="GO" id="GO:0016020">
    <property type="term" value="C:membrane"/>
    <property type="evidence" value="ECO:0007669"/>
    <property type="project" value="TreeGrafter"/>
</dbReference>
<protein>
    <recommendedName>
        <fullName evidence="1">Serine aminopeptidase S33 domain-containing protein</fullName>
    </recommendedName>
</protein>
<gene>
    <name evidence="2" type="ORF">H663_010880</name>
</gene>
<accession>A0A2T7UD14</accession>
<sequence>MLIQGMLNDAGVWADVLPLLPQHWEVRFAQIQTQDSIAAMARDAWAQLSDLSADTSVMVAGFSLGGYVAIEMLANPQRTLSAAALMSTSPLPETDEGRHVREKTMAAMQANFPKVVEGIVKFGCHEATEAVQERVRQMILAVGCETGLRQTRAIMGRSDHRHALSRLTLPVALLCGEHDRVTPPALTHELAQCLPHAQIHIVPGSGHMLPVQQAQAVARVLSSLHP</sequence>
<evidence type="ECO:0000259" key="1">
    <source>
        <dbReference type="Pfam" id="PF12146"/>
    </source>
</evidence>